<dbReference type="Pfam" id="PF18962">
    <property type="entry name" value="Por_Secre_tail"/>
    <property type="match status" value="1"/>
</dbReference>
<accession>A0A2S7L0H0</accession>
<evidence type="ECO:0000256" key="1">
    <source>
        <dbReference type="ARBA" id="ARBA00022729"/>
    </source>
</evidence>
<feature type="signal peptide" evidence="2">
    <location>
        <begin position="1"/>
        <end position="18"/>
    </location>
</feature>
<dbReference type="NCBIfam" id="TIGR04183">
    <property type="entry name" value="Por_Secre_tail"/>
    <property type="match status" value="1"/>
</dbReference>
<keyword evidence="1 2" id="KW-0732">Signal</keyword>
<proteinExistence type="predicted"/>
<keyword evidence="5" id="KW-1185">Reference proteome</keyword>
<dbReference type="EMBL" id="MQUA01000013">
    <property type="protein sequence ID" value="PQB08412.1"/>
    <property type="molecule type" value="Genomic_DNA"/>
</dbReference>
<comment type="caution">
    <text evidence="4">The sequence shown here is derived from an EMBL/GenBank/DDBJ whole genome shotgun (WGS) entry which is preliminary data.</text>
</comment>
<feature type="chain" id="PRO_5015566328" description="Secretion system C-terminal sorting domain-containing protein" evidence="2">
    <location>
        <begin position="19"/>
        <end position="466"/>
    </location>
</feature>
<gene>
    <name evidence="4" type="ORF">BST83_15725</name>
</gene>
<dbReference type="OrthoDB" id="1521716at2"/>
<reference evidence="4 5" key="1">
    <citation type="submission" date="2016-11" db="EMBL/GenBank/DDBJ databases">
        <title>Trade-off between light-utilization and light-protection in marine flavobacteria.</title>
        <authorList>
            <person name="Kumagai Y."/>
        </authorList>
    </citation>
    <scope>NUCLEOTIDE SEQUENCE [LARGE SCALE GENOMIC DNA]</scope>
    <source>
        <strain evidence="4 5">ATCC 700397</strain>
    </source>
</reference>
<sequence length="466" mass="48594">MKKILLFCVLFASTLAFSQVTMLTTNTTWSGDETLNGKVVVNAGVTLTIQPGTVIKAVFKSDPVDASALVVAKGGKIIANGTAALPIIFTTEYDALTSANVASGTYVAPNHNLDLGGLWGGVIVLGNNVIGAGANNTANIEGIAAGQTWTNYGGSATDDNSGSLKYVSVRHGGATIANGDEINGLTLGGVGNGTVIENIEIISNADDGIEIFGGNVNVDKILVYNSTDDAIDLDQAYSGTITNAYVAMGEIGDNVFEIDGTESTSNPVVTGSYTIIGVTAIGNANVAQSDTYGHWKASAMGANNNIVFKGFKAGNKIEGIDATTFGNGTLTFSNLDFVTTNTLASISTSLTSDHAEILSAQAPGSGSTEEHFYPWTAYFTSGKGTLSVEENIVKTEFSVYPNPFSNNLNVSGQIKVEALKLYNITGQLVKQNKNSNSINVSELAKGVYILEVTSDSTREVKRVIKN</sequence>
<name>A0A2S7L0H0_9FLAO</name>
<evidence type="ECO:0000259" key="3">
    <source>
        <dbReference type="Pfam" id="PF18962"/>
    </source>
</evidence>
<protein>
    <recommendedName>
        <fullName evidence="3">Secretion system C-terminal sorting domain-containing protein</fullName>
    </recommendedName>
</protein>
<dbReference type="PANTHER" id="PTHR41339:SF1">
    <property type="entry name" value="SECRETED PROTEIN"/>
    <property type="match status" value="1"/>
</dbReference>
<evidence type="ECO:0000313" key="4">
    <source>
        <dbReference type="EMBL" id="PQB08412.1"/>
    </source>
</evidence>
<evidence type="ECO:0000313" key="5">
    <source>
        <dbReference type="Proteomes" id="UP000239522"/>
    </source>
</evidence>
<dbReference type="PANTHER" id="PTHR41339">
    <property type="entry name" value="LIPL48"/>
    <property type="match status" value="1"/>
</dbReference>
<evidence type="ECO:0000256" key="2">
    <source>
        <dbReference type="SAM" id="SignalP"/>
    </source>
</evidence>
<dbReference type="Proteomes" id="UP000239522">
    <property type="component" value="Unassembled WGS sequence"/>
</dbReference>
<dbReference type="InterPro" id="IPR026444">
    <property type="entry name" value="Secre_tail"/>
</dbReference>
<organism evidence="4 5">
    <name type="scientific">Polaribacter filamentus</name>
    <dbReference type="NCBI Taxonomy" id="53483"/>
    <lineage>
        <taxon>Bacteria</taxon>
        <taxon>Pseudomonadati</taxon>
        <taxon>Bacteroidota</taxon>
        <taxon>Flavobacteriia</taxon>
        <taxon>Flavobacteriales</taxon>
        <taxon>Flavobacteriaceae</taxon>
    </lineage>
</organism>
<feature type="domain" description="Secretion system C-terminal sorting" evidence="3">
    <location>
        <begin position="399"/>
        <end position="464"/>
    </location>
</feature>
<dbReference type="RefSeq" id="WP_104810611.1">
    <property type="nucleotide sequence ID" value="NZ_MQUA01000013.1"/>
</dbReference>
<dbReference type="AlphaFoldDB" id="A0A2S7L0H0"/>